<keyword evidence="1" id="KW-0732">Signal</keyword>
<reference evidence="2 3" key="1">
    <citation type="submission" date="2019-08" db="EMBL/GenBank/DDBJ databases">
        <title>Complete genome sequence of Arcobacter acticola.</title>
        <authorList>
            <person name="Miller W."/>
        </authorList>
    </citation>
    <scope>NUCLEOTIDE SEQUENCE [LARGE SCALE GENOMIC DNA]</scope>
    <source>
        <strain evidence="2 3">KCTC 52212</strain>
    </source>
</reference>
<accession>A0A6M8ESE8</accession>
<proteinExistence type="predicted"/>
<dbReference type="AlphaFoldDB" id="A0A6M8ESE8"/>
<dbReference type="KEGG" id="paco:AACT_0073"/>
<dbReference type="RefSeq" id="WP_172123891.1">
    <property type="nucleotide sequence ID" value="NZ_CP042652.1"/>
</dbReference>
<dbReference type="EMBL" id="CP042652">
    <property type="protein sequence ID" value="QKE27307.1"/>
    <property type="molecule type" value="Genomic_DNA"/>
</dbReference>
<evidence type="ECO:0000313" key="3">
    <source>
        <dbReference type="Proteomes" id="UP000503483"/>
    </source>
</evidence>
<keyword evidence="3" id="KW-1185">Reference proteome</keyword>
<sequence length="203" mass="23027">MKFFLFLILLLNLALNADDKYLMRVAYGIADKNDLGQILTGNPATTDKYLAVVTIDGGYLLKENFLNLPIDIYLKGGLSTFNEKVNNNAYEALVYIKAYYNLDFLDNTVRIGLGEGVSYTSRILEAEYDDVHEDPNNILSSARFLNYLDITVDFDVGKLIDYKPMHETYLGYLLKHRSGIGGLINNVEHGGSNYNCFYIEKKF</sequence>
<dbReference type="Proteomes" id="UP000503483">
    <property type="component" value="Chromosome"/>
</dbReference>
<protein>
    <recommendedName>
        <fullName evidence="4">Outer membrane protein beta-barrel domain-containing protein</fullName>
    </recommendedName>
</protein>
<organism evidence="2 3">
    <name type="scientific">Arcobacter acticola</name>
    <dbReference type="NCBI Taxonomy" id="1849015"/>
    <lineage>
        <taxon>Bacteria</taxon>
        <taxon>Pseudomonadati</taxon>
        <taxon>Campylobacterota</taxon>
        <taxon>Epsilonproteobacteria</taxon>
        <taxon>Campylobacterales</taxon>
        <taxon>Arcobacteraceae</taxon>
        <taxon>Arcobacter</taxon>
    </lineage>
</organism>
<feature type="signal peptide" evidence="1">
    <location>
        <begin position="1"/>
        <end position="17"/>
    </location>
</feature>
<gene>
    <name evidence="2" type="ORF">AACT_0073</name>
</gene>
<feature type="chain" id="PRO_5026824096" description="Outer membrane protein beta-barrel domain-containing protein" evidence="1">
    <location>
        <begin position="18"/>
        <end position="203"/>
    </location>
</feature>
<evidence type="ECO:0000313" key="2">
    <source>
        <dbReference type="EMBL" id="QKE27307.1"/>
    </source>
</evidence>
<evidence type="ECO:0008006" key="4">
    <source>
        <dbReference type="Google" id="ProtNLM"/>
    </source>
</evidence>
<name>A0A6M8ESE8_9BACT</name>
<evidence type="ECO:0000256" key="1">
    <source>
        <dbReference type="SAM" id="SignalP"/>
    </source>
</evidence>